<reference evidence="3" key="1">
    <citation type="journal article" date="2019" name="Environ. Microbiol.">
        <title>Fungal ecological strategies reflected in gene transcription - a case study of two litter decomposers.</title>
        <authorList>
            <person name="Barbi F."/>
            <person name="Kohler A."/>
            <person name="Barry K."/>
            <person name="Baskaran P."/>
            <person name="Daum C."/>
            <person name="Fauchery L."/>
            <person name="Ihrmark K."/>
            <person name="Kuo A."/>
            <person name="LaButti K."/>
            <person name="Lipzen A."/>
            <person name="Morin E."/>
            <person name="Grigoriev I.V."/>
            <person name="Henrissat B."/>
            <person name="Lindahl B."/>
            <person name="Martin F."/>
        </authorList>
    </citation>
    <scope>NUCLEOTIDE SEQUENCE</scope>
    <source>
        <strain evidence="3">JB14</strain>
    </source>
</reference>
<dbReference type="InterPro" id="IPR041539">
    <property type="entry name" value="CxC5"/>
</dbReference>
<feature type="domain" description="CxC5 like cysteine cluster associated with KDZ" evidence="1">
    <location>
        <begin position="68"/>
        <end position="112"/>
    </location>
</feature>
<evidence type="ECO:0000313" key="4">
    <source>
        <dbReference type="Proteomes" id="UP000799118"/>
    </source>
</evidence>
<evidence type="ECO:0000259" key="2">
    <source>
        <dbReference type="Pfam" id="PF18721"/>
    </source>
</evidence>
<name>A0A6A4GU70_9AGAR</name>
<organism evidence="3 4">
    <name type="scientific">Gymnopus androsaceus JB14</name>
    <dbReference type="NCBI Taxonomy" id="1447944"/>
    <lineage>
        <taxon>Eukaryota</taxon>
        <taxon>Fungi</taxon>
        <taxon>Dikarya</taxon>
        <taxon>Basidiomycota</taxon>
        <taxon>Agaricomycotina</taxon>
        <taxon>Agaricomycetes</taxon>
        <taxon>Agaricomycetidae</taxon>
        <taxon>Agaricales</taxon>
        <taxon>Marasmiineae</taxon>
        <taxon>Omphalotaceae</taxon>
        <taxon>Gymnopus</taxon>
    </lineage>
</organism>
<sequence length="415" mass="46737">MQLQEFFSLLAHPTDLLAEVTLEQLLRLIALSSPLKQDIIISQPLNHDPSIPPALLAPHHQLFLAKIAGTPAAIQVAKHHYVEKELAELFVAQMVMSWTSATNAAQIYNTIFPIQSSTDISTSPLADEHVWDAFTILSLIKEYQSRNAIFDVPDHGEQCHQFVEAMEERNQQIAQFGQEDIHHYCDRCMRITEVNGRQAKIHAMVLDGICIGRPRCSFQGPIPCTNKLPSSKAHFCEERDCERFVCAVTTCHEPVANGFSTCENPDHHLLESNCAARHTAFFQLKHVLAQQGIFVPASSTDPVDVLDKIKQPDGPENQGPSATFVEDLALIDCPDKEDQPVKLKAVFGRIQSHAELVFHRPCGIMVTEELEWLKERNLLPEVCFYNNNCQLYCFLNARSNSLKDELALPVDVFHW</sequence>
<feature type="domain" description="CxC6 like cysteine cluster associated with KDZ" evidence="2">
    <location>
        <begin position="205"/>
        <end position="271"/>
    </location>
</feature>
<dbReference type="OrthoDB" id="2956462at2759"/>
<dbReference type="Pfam" id="PF18718">
    <property type="entry name" value="CxC5"/>
    <property type="match status" value="1"/>
</dbReference>
<proteinExistence type="predicted"/>
<evidence type="ECO:0000259" key="1">
    <source>
        <dbReference type="Pfam" id="PF18718"/>
    </source>
</evidence>
<protein>
    <recommendedName>
        <fullName evidence="5">CxC6 like cysteine cluster associated with KDZ domain-containing protein</fullName>
    </recommendedName>
</protein>
<keyword evidence="4" id="KW-1185">Reference proteome</keyword>
<evidence type="ECO:0000313" key="3">
    <source>
        <dbReference type="EMBL" id="KAE9388675.1"/>
    </source>
</evidence>
<dbReference type="EMBL" id="ML769732">
    <property type="protein sequence ID" value="KAE9388675.1"/>
    <property type="molecule type" value="Genomic_DNA"/>
</dbReference>
<accession>A0A6A4GU70</accession>
<dbReference type="Proteomes" id="UP000799118">
    <property type="component" value="Unassembled WGS sequence"/>
</dbReference>
<dbReference type="AlphaFoldDB" id="A0A6A4GU70"/>
<dbReference type="Pfam" id="PF18721">
    <property type="entry name" value="CxC6"/>
    <property type="match status" value="1"/>
</dbReference>
<dbReference type="InterPro" id="IPR040898">
    <property type="entry name" value="CxC6"/>
</dbReference>
<evidence type="ECO:0008006" key="5">
    <source>
        <dbReference type="Google" id="ProtNLM"/>
    </source>
</evidence>
<gene>
    <name evidence="3" type="ORF">BT96DRAFT_1003972</name>
</gene>